<dbReference type="Gene3D" id="2.60.120.200">
    <property type="match status" value="1"/>
</dbReference>
<reference evidence="1" key="1">
    <citation type="submission" date="2022-09" db="EMBL/GenBank/DDBJ databases">
        <title>Comparative genomics and taxonomic characterization of three novel marine species of genus Reichenbachiella exhibiting antioxidant and polysaccharide degradation activities.</title>
        <authorList>
            <person name="Muhammad N."/>
            <person name="Lee Y.-J."/>
            <person name="Ko J."/>
            <person name="Kim S.-G."/>
        </authorList>
    </citation>
    <scope>NUCLEOTIDE SEQUENCE</scope>
    <source>
        <strain evidence="1">BKB1-1</strain>
    </source>
</reference>
<dbReference type="RefSeq" id="WP_262310078.1">
    <property type="nucleotide sequence ID" value="NZ_CP106679.1"/>
</dbReference>
<dbReference type="InterPro" id="IPR015305">
    <property type="entry name" value="DUF1961"/>
</dbReference>
<name>A0ABY6CQ48_9BACT</name>
<proteinExistence type="predicted"/>
<protein>
    <submittedName>
        <fullName evidence="1">YesU family protein</fullName>
    </submittedName>
</protein>
<organism evidence="1 2">
    <name type="scientific">Reichenbachiella agarivorans</name>
    <dbReference type="NCBI Taxonomy" id="2979464"/>
    <lineage>
        <taxon>Bacteria</taxon>
        <taxon>Pseudomonadati</taxon>
        <taxon>Bacteroidota</taxon>
        <taxon>Cytophagia</taxon>
        <taxon>Cytophagales</taxon>
        <taxon>Reichenbachiellaceae</taxon>
        <taxon>Reichenbachiella</taxon>
    </lineage>
</organism>
<accession>A0ABY6CQ48</accession>
<keyword evidence="2" id="KW-1185">Reference proteome</keyword>
<dbReference type="EMBL" id="CP106679">
    <property type="protein sequence ID" value="UXP32643.1"/>
    <property type="molecule type" value="Genomic_DNA"/>
</dbReference>
<dbReference type="SUPFAM" id="SSF49899">
    <property type="entry name" value="Concanavalin A-like lectins/glucanases"/>
    <property type="match status" value="1"/>
</dbReference>
<sequence length="264" mass="30665">MNKQILITILALSAGMWACKTKPQDDFEKFDADTEWELALVDPCTDDWRTHWFLDGEIATVENSDSGMDFSAGPINRNDAHHAVLWTKQSFEGDVKIEYDFTRTDEQVVNVNILFIQATGTGEGQFSKDITEWNDYRKVPTMSKYWLNMNTIHISYAAFPMVNEDPTNDYIRVRKYPAQSKETFGETEVPPSFDKTELFLPGITYHMTWVKTDGKLFLKVEGDEKEKLYQWDLTGFEPVVEGRIGLRHMFTRSGRYKDFKVYTK</sequence>
<gene>
    <name evidence="1" type="ORF">N6H18_01490</name>
</gene>
<dbReference type="Proteomes" id="UP001065174">
    <property type="component" value="Chromosome"/>
</dbReference>
<evidence type="ECO:0000313" key="2">
    <source>
        <dbReference type="Proteomes" id="UP001065174"/>
    </source>
</evidence>
<dbReference type="Pfam" id="PF09224">
    <property type="entry name" value="DUF1961"/>
    <property type="match status" value="1"/>
</dbReference>
<dbReference type="InterPro" id="IPR013320">
    <property type="entry name" value="ConA-like_dom_sf"/>
</dbReference>
<evidence type="ECO:0000313" key="1">
    <source>
        <dbReference type="EMBL" id="UXP32643.1"/>
    </source>
</evidence>